<protein>
    <submittedName>
        <fullName evidence="2">Uncharacterized protein</fullName>
    </submittedName>
</protein>
<evidence type="ECO:0000256" key="1">
    <source>
        <dbReference type="SAM" id="MobiDB-lite"/>
    </source>
</evidence>
<feature type="compositionally biased region" description="Low complexity" evidence="1">
    <location>
        <begin position="45"/>
        <end position="60"/>
    </location>
</feature>
<accession>A0ABN8N0Q0</accession>
<gene>
    <name evidence="2" type="ORF">PLOB_00039406</name>
</gene>
<dbReference type="PANTHER" id="PTHR35558">
    <property type="entry name" value="SGNH_HYDRO DOMAIN-CONTAINING PROTEIN"/>
    <property type="match status" value="1"/>
</dbReference>
<comment type="caution">
    <text evidence="2">The sequence shown here is derived from an EMBL/GenBank/DDBJ whole genome shotgun (WGS) entry which is preliminary data.</text>
</comment>
<dbReference type="PANTHER" id="PTHR35558:SF1">
    <property type="entry name" value="ENDONUCLEASE_EXONUCLEASE_PHOSPHATASE DOMAIN-CONTAINING PROTEIN"/>
    <property type="match status" value="1"/>
</dbReference>
<proteinExistence type="predicted"/>
<evidence type="ECO:0000313" key="3">
    <source>
        <dbReference type="Proteomes" id="UP001159405"/>
    </source>
</evidence>
<reference evidence="2 3" key="1">
    <citation type="submission" date="2022-05" db="EMBL/GenBank/DDBJ databases">
        <authorList>
            <consortium name="Genoscope - CEA"/>
            <person name="William W."/>
        </authorList>
    </citation>
    <scope>NUCLEOTIDE SEQUENCE [LARGE SCALE GENOMIC DNA]</scope>
</reference>
<keyword evidence="3" id="KW-1185">Reference proteome</keyword>
<name>A0ABN8N0Q0_9CNID</name>
<dbReference type="EMBL" id="CALNXK010000006">
    <property type="protein sequence ID" value="CAH3038730.1"/>
    <property type="molecule type" value="Genomic_DNA"/>
</dbReference>
<sequence length="407" mass="44497">MEPMGLCDAVFTPAQLAAIQDTVSSTVQAVFQSLPHNDVIPPAPAFSSTPSPRVPSVVSPNGLNRPLDKTLEDKILRGEYVDFSLLLPETLYQTQTPALQLRYEDSPPGSLGSPLTVVKRKKPVVDSFQKWLDAFMAYMLVIVTAYPNRAVELIKYQQIISRAVTKFKGLAWYTYDEHFRRRAARDLTIAWDRIDIELWTVTFTARTINLMTAPTRNPAKSLAGLPSFASITTNPQGVSDVPVTSPTIAAAVDPAVTHSSIAPAPDSMPQAPNQQPRAIAAKNKVEQCQRKQRPTVSTSLDVDKLALELVNHPNRSFVDNLVNALRYGTRIGYLGPQKFRVSNNLISASQHPEVISANLSKEMSLGRVAGPFLSPPPPISSATLSAWCQKKALHGMAHYLSPILSPG</sequence>
<feature type="region of interest" description="Disordered" evidence="1">
    <location>
        <begin position="42"/>
        <end position="61"/>
    </location>
</feature>
<dbReference type="Proteomes" id="UP001159405">
    <property type="component" value="Unassembled WGS sequence"/>
</dbReference>
<organism evidence="2 3">
    <name type="scientific">Porites lobata</name>
    <dbReference type="NCBI Taxonomy" id="104759"/>
    <lineage>
        <taxon>Eukaryota</taxon>
        <taxon>Metazoa</taxon>
        <taxon>Cnidaria</taxon>
        <taxon>Anthozoa</taxon>
        <taxon>Hexacorallia</taxon>
        <taxon>Scleractinia</taxon>
        <taxon>Fungiina</taxon>
        <taxon>Poritidae</taxon>
        <taxon>Porites</taxon>
    </lineage>
</organism>
<evidence type="ECO:0000313" key="2">
    <source>
        <dbReference type="EMBL" id="CAH3038730.1"/>
    </source>
</evidence>